<dbReference type="Proteomes" id="UP000605970">
    <property type="component" value="Unassembled WGS sequence"/>
</dbReference>
<proteinExistence type="predicted"/>
<feature type="transmembrane region" description="Helical" evidence="1">
    <location>
        <begin position="45"/>
        <end position="69"/>
    </location>
</feature>
<comment type="caution">
    <text evidence="2">The sequence shown here is derived from an EMBL/GenBank/DDBJ whole genome shotgun (WGS) entry which is preliminary data.</text>
</comment>
<dbReference type="AlphaFoldDB" id="A0A8S9ZFB1"/>
<keyword evidence="1" id="KW-1133">Transmembrane helix</keyword>
<keyword evidence="1" id="KW-0472">Membrane</keyword>
<sequence>MMLITIFLFQICKHEKWSGQRNKILKRFPRFIKCISVNFMQKLWFLLYIFFIFLLKFLGSVIDLICISLKQKTIVFPKTKEENISN</sequence>
<evidence type="ECO:0000313" key="3">
    <source>
        <dbReference type="Proteomes" id="UP000605970"/>
    </source>
</evidence>
<organism evidence="2 3">
    <name type="scientific">Meloidogyne graminicola</name>
    <dbReference type="NCBI Taxonomy" id="189291"/>
    <lineage>
        <taxon>Eukaryota</taxon>
        <taxon>Metazoa</taxon>
        <taxon>Ecdysozoa</taxon>
        <taxon>Nematoda</taxon>
        <taxon>Chromadorea</taxon>
        <taxon>Rhabditida</taxon>
        <taxon>Tylenchina</taxon>
        <taxon>Tylenchomorpha</taxon>
        <taxon>Tylenchoidea</taxon>
        <taxon>Meloidogynidae</taxon>
        <taxon>Meloidogyninae</taxon>
        <taxon>Meloidogyne</taxon>
    </lineage>
</organism>
<name>A0A8S9ZFB1_9BILA</name>
<reference evidence="2" key="1">
    <citation type="journal article" date="2020" name="Ecol. Evol.">
        <title>Genome structure and content of the rice root-knot nematode (Meloidogyne graminicola).</title>
        <authorList>
            <person name="Phan N.T."/>
            <person name="Danchin E.G.J."/>
            <person name="Klopp C."/>
            <person name="Perfus-Barbeoch L."/>
            <person name="Kozlowski D.K."/>
            <person name="Koutsovoulos G.D."/>
            <person name="Lopez-Roques C."/>
            <person name="Bouchez O."/>
            <person name="Zahm M."/>
            <person name="Besnard G."/>
            <person name="Bellafiore S."/>
        </authorList>
    </citation>
    <scope>NUCLEOTIDE SEQUENCE</scope>
    <source>
        <strain evidence="2">VN-18</strain>
    </source>
</reference>
<keyword evidence="1" id="KW-0812">Transmembrane</keyword>
<evidence type="ECO:0000256" key="1">
    <source>
        <dbReference type="SAM" id="Phobius"/>
    </source>
</evidence>
<gene>
    <name evidence="2" type="ORF">Mgra_00008562</name>
</gene>
<accession>A0A8S9ZFB1</accession>
<dbReference type="EMBL" id="JABEBT010000115">
    <property type="protein sequence ID" value="KAF7631188.1"/>
    <property type="molecule type" value="Genomic_DNA"/>
</dbReference>
<keyword evidence="3" id="KW-1185">Reference proteome</keyword>
<feature type="non-terminal residue" evidence="2">
    <location>
        <position position="86"/>
    </location>
</feature>
<protein>
    <submittedName>
        <fullName evidence="2">Uncharacterized protein</fullName>
    </submittedName>
</protein>
<evidence type="ECO:0000313" key="2">
    <source>
        <dbReference type="EMBL" id="KAF7631188.1"/>
    </source>
</evidence>